<evidence type="ECO:0000313" key="8">
    <source>
        <dbReference type="EMBL" id="OBZ90065.1"/>
    </source>
</evidence>
<evidence type="ECO:0000256" key="3">
    <source>
        <dbReference type="ARBA" id="ARBA00023002"/>
    </source>
</evidence>
<dbReference type="AlphaFoldDB" id="A0A1C7NLX5"/>
<dbReference type="GO" id="GO:0006629">
    <property type="term" value="P:lipid metabolic process"/>
    <property type="evidence" value="ECO:0007669"/>
    <property type="project" value="UniProtKB-ARBA"/>
</dbReference>
<dbReference type="CDD" id="cd11064">
    <property type="entry name" value="CYP86A"/>
    <property type="match status" value="1"/>
</dbReference>
<dbReference type="Pfam" id="PF00067">
    <property type="entry name" value="p450"/>
    <property type="match status" value="1"/>
</dbReference>
<dbReference type="SUPFAM" id="SSF48264">
    <property type="entry name" value="Cytochrome P450"/>
    <property type="match status" value="1"/>
</dbReference>
<dbReference type="InterPro" id="IPR036396">
    <property type="entry name" value="Cyt_P450_sf"/>
</dbReference>
<evidence type="ECO:0000256" key="1">
    <source>
        <dbReference type="ARBA" id="ARBA00010617"/>
    </source>
</evidence>
<dbReference type="InterPro" id="IPR017972">
    <property type="entry name" value="Cyt_P450_CS"/>
</dbReference>
<dbReference type="GO" id="GO:0020037">
    <property type="term" value="F:heme binding"/>
    <property type="evidence" value="ECO:0007669"/>
    <property type="project" value="InterPro"/>
</dbReference>
<evidence type="ECO:0000256" key="5">
    <source>
        <dbReference type="PIRSR" id="PIRSR602401-1"/>
    </source>
</evidence>
<dbReference type="PRINTS" id="PR00463">
    <property type="entry name" value="EP450I"/>
</dbReference>
<dbReference type="PRINTS" id="PR00385">
    <property type="entry name" value="P450"/>
</dbReference>
<keyword evidence="3 6" id="KW-0560">Oxidoreductase</keyword>
<feature type="transmembrane region" description="Helical" evidence="7">
    <location>
        <begin position="7"/>
        <end position="29"/>
    </location>
</feature>
<keyword evidence="2 5" id="KW-0479">Metal-binding</keyword>
<feature type="binding site" description="axial binding residue" evidence="5">
    <location>
        <position position="460"/>
    </location>
    <ligand>
        <name>heme</name>
        <dbReference type="ChEBI" id="CHEBI:30413"/>
    </ligand>
    <ligandPart>
        <name>Fe</name>
        <dbReference type="ChEBI" id="CHEBI:18248"/>
    </ligandPart>
</feature>
<keyword evidence="4 5" id="KW-0408">Iron</keyword>
<dbReference type="PANTHER" id="PTHR24296">
    <property type="entry name" value="CYTOCHROME P450"/>
    <property type="match status" value="1"/>
</dbReference>
<name>A0A1C7NLX5_9FUNG</name>
<evidence type="ECO:0000313" key="9">
    <source>
        <dbReference type="Proteomes" id="UP000093000"/>
    </source>
</evidence>
<sequence length="513" mass="58800">MSLDKRTLEALATVGITAATVIGVLGLRYHDRPLFYEHPEGIPYRKGKPLVGVLPDMLRNIHRLHDYMLEGFEESGSLNLTAGALGNPTAIMTIDPQNIEYFLKGNFENYLKGPKFRNALFEILGNGIFNANGEQWRYQRKTASHIFNVKNFRDDFTDVFVNEMLVACDSLLDKHAEEQSSFDFQDLMFRFTLDSFVSLGFGIQLNTITAKEKVPFAVSFDYLQTIGFMRFVDPLLPLKEKVTRYLLPWKMSTDDHVKVIDTFAEEVIQTRRKEMAEGKTIKKDLLSRFMESRNEKGEALNNAELRDSILNFIIAGRDTTAQALSWLFYNLALQPRIERKILEEIDGKITDEIEQDNVALYEVITKLPYLHAVFFETLRLHPPVPSNQKYALKDDVWPDGTVIKAGQYVNWSPYSQARSTKVWGANAKEFYPERWMDETGALQRESASKWPVFHVGPRVCLGQNLATLEALVCLCMLLRRYSFQLIPGQEITYGISLTLPMKNGMKMLVKKRS</sequence>
<dbReference type="OrthoDB" id="1470350at2759"/>
<dbReference type="GO" id="GO:0005506">
    <property type="term" value="F:iron ion binding"/>
    <property type="evidence" value="ECO:0007669"/>
    <property type="project" value="InterPro"/>
</dbReference>
<proteinExistence type="inferred from homology"/>
<dbReference type="GO" id="GO:0004497">
    <property type="term" value="F:monooxygenase activity"/>
    <property type="evidence" value="ECO:0007669"/>
    <property type="project" value="UniProtKB-KW"/>
</dbReference>
<dbReference type="GO" id="GO:0016705">
    <property type="term" value="F:oxidoreductase activity, acting on paired donors, with incorporation or reduction of molecular oxygen"/>
    <property type="evidence" value="ECO:0007669"/>
    <property type="project" value="InterPro"/>
</dbReference>
<reference evidence="8 9" key="1">
    <citation type="submission" date="2016-03" db="EMBL/GenBank/DDBJ databases">
        <title>Choanephora cucurbitarum.</title>
        <authorList>
            <person name="Min B."/>
            <person name="Park H."/>
            <person name="Park J.-H."/>
            <person name="Shin H.-D."/>
            <person name="Choi I.-G."/>
        </authorList>
    </citation>
    <scope>NUCLEOTIDE SEQUENCE [LARGE SCALE GENOMIC DNA]</scope>
    <source>
        <strain evidence="8 9">KUS-F28377</strain>
    </source>
</reference>
<evidence type="ECO:0000256" key="6">
    <source>
        <dbReference type="RuleBase" id="RU000461"/>
    </source>
</evidence>
<accession>A0A1C7NLX5</accession>
<dbReference type="InParanoid" id="A0A1C7NLX5"/>
<comment type="cofactor">
    <cofactor evidence="5">
        <name>heme</name>
        <dbReference type="ChEBI" id="CHEBI:30413"/>
    </cofactor>
</comment>
<evidence type="ECO:0000256" key="4">
    <source>
        <dbReference type="ARBA" id="ARBA00023004"/>
    </source>
</evidence>
<evidence type="ECO:0008006" key="10">
    <source>
        <dbReference type="Google" id="ProtNLM"/>
    </source>
</evidence>
<organism evidence="8 9">
    <name type="scientific">Choanephora cucurbitarum</name>
    <dbReference type="NCBI Taxonomy" id="101091"/>
    <lineage>
        <taxon>Eukaryota</taxon>
        <taxon>Fungi</taxon>
        <taxon>Fungi incertae sedis</taxon>
        <taxon>Mucoromycota</taxon>
        <taxon>Mucoromycotina</taxon>
        <taxon>Mucoromycetes</taxon>
        <taxon>Mucorales</taxon>
        <taxon>Mucorineae</taxon>
        <taxon>Choanephoraceae</taxon>
        <taxon>Choanephoroideae</taxon>
        <taxon>Choanephora</taxon>
    </lineage>
</organism>
<dbReference type="PROSITE" id="PS00086">
    <property type="entry name" value="CYTOCHROME_P450"/>
    <property type="match status" value="1"/>
</dbReference>
<keyword evidence="7" id="KW-0812">Transmembrane</keyword>
<dbReference type="STRING" id="101091.A0A1C7NLX5"/>
<dbReference type="Proteomes" id="UP000093000">
    <property type="component" value="Unassembled WGS sequence"/>
</dbReference>
<comment type="similarity">
    <text evidence="1 6">Belongs to the cytochrome P450 family.</text>
</comment>
<gene>
    <name evidence="8" type="ORF">A0J61_01881</name>
</gene>
<keyword evidence="7" id="KW-0472">Membrane</keyword>
<dbReference type="InterPro" id="IPR001128">
    <property type="entry name" value="Cyt_P450"/>
</dbReference>
<dbReference type="InterPro" id="IPR002401">
    <property type="entry name" value="Cyt_P450_E_grp-I"/>
</dbReference>
<keyword evidence="6" id="KW-0503">Monooxygenase</keyword>
<keyword evidence="5 6" id="KW-0349">Heme</keyword>
<keyword evidence="9" id="KW-1185">Reference proteome</keyword>
<keyword evidence="7" id="KW-1133">Transmembrane helix</keyword>
<dbReference type="EMBL" id="LUGH01000065">
    <property type="protein sequence ID" value="OBZ90065.1"/>
    <property type="molecule type" value="Genomic_DNA"/>
</dbReference>
<protein>
    <recommendedName>
        <fullName evidence="10">Cytochrome P450</fullName>
    </recommendedName>
</protein>
<comment type="caution">
    <text evidence="8">The sequence shown here is derived from an EMBL/GenBank/DDBJ whole genome shotgun (WGS) entry which is preliminary data.</text>
</comment>
<evidence type="ECO:0000256" key="2">
    <source>
        <dbReference type="ARBA" id="ARBA00022723"/>
    </source>
</evidence>
<dbReference type="Gene3D" id="1.10.630.10">
    <property type="entry name" value="Cytochrome P450"/>
    <property type="match status" value="1"/>
</dbReference>
<evidence type="ECO:0000256" key="7">
    <source>
        <dbReference type="SAM" id="Phobius"/>
    </source>
</evidence>